<name>A0AA48KKC0_9FLAO</name>
<organism evidence="2 3">
    <name type="scientific">Flagellimonas marinaquae</name>
    <dbReference type="NCBI Taxonomy" id="254955"/>
    <lineage>
        <taxon>Bacteria</taxon>
        <taxon>Pseudomonadati</taxon>
        <taxon>Bacteroidota</taxon>
        <taxon>Flavobacteriia</taxon>
        <taxon>Flavobacteriales</taxon>
        <taxon>Flavobacteriaceae</taxon>
        <taxon>Flagellimonas</taxon>
    </lineage>
</organism>
<gene>
    <name evidence="2" type="ORF">MACH07_06340</name>
</gene>
<proteinExistence type="predicted"/>
<sequence>MILFLVFGCDSEENEPPGTLPPDETNEELDTTPPTVTISDLVATVEVTTTFNVTVEDKSDVVSTKVLINGQEIYMSDQKSFSFDVDPFDYPSGENTLTLVSRDGEDNSVEQSETFELRKLLVSIAAPLVADSQQVLFSVNSLEGELFAFIETERKVENVKLYADDSFAPQPIVVTSYILEPQSTRKATINSIANIEPGANLVDFQVAGGVLTEYTYNGGPYGTPVTIGVSGLPTSKLANSLWTIGKDHSAKAVNIVEESEGFTAQLPFRSQKQTIDKAFIYTSNFSFLSNDQINVGDYQYVFMEDPSSSSLSYSEFKTPQSIENISIPSSVTSYALSVVGFQDAEAYSNNAYHYIYDTKFSDNLTNKIEVPVISEFGVVRNTVTMQLNNSKRYESSTLGLKNITEIPNWSAQRNGTTLSLAGEFDTFTLSILTTHDPNAGLKWSFTNEPEETFVLPFESFEFPDDFLTYATSQNLNLSSLHSNSIFFISLFDSSEELEYEELLFNIYTYNRLGDVRELSINL</sequence>
<dbReference type="AlphaFoldDB" id="A0AA48KKC0"/>
<dbReference type="EMBL" id="AP027268">
    <property type="protein sequence ID" value="BDW91802.1"/>
    <property type="molecule type" value="Genomic_DNA"/>
</dbReference>
<dbReference type="RefSeq" id="WP_338196567.1">
    <property type="nucleotide sequence ID" value="NZ_AP027268.1"/>
</dbReference>
<evidence type="ECO:0000313" key="3">
    <source>
        <dbReference type="Proteomes" id="UP001330184"/>
    </source>
</evidence>
<dbReference type="Gene3D" id="2.60.40.10">
    <property type="entry name" value="Immunoglobulins"/>
    <property type="match status" value="1"/>
</dbReference>
<protein>
    <submittedName>
        <fullName evidence="2">Uncharacterized protein</fullName>
    </submittedName>
</protein>
<feature type="region of interest" description="Disordered" evidence="1">
    <location>
        <begin position="11"/>
        <end position="32"/>
    </location>
</feature>
<accession>A0AA48KKC0</accession>
<evidence type="ECO:0000313" key="2">
    <source>
        <dbReference type="EMBL" id="BDW91802.1"/>
    </source>
</evidence>
<reference evidence="2 3" key="1">
    <citation type="submission" date="2023-01" db="EMBL/GenBank/DDBJ databases">
        <title>Complete genome sequence of Muricauda aquimarina strain IFOP_LL357.</title>
        <authorList>
            <person name="Gajardo G."/>
            <person name="Ueki S."/>
            <person name="Maruyama F."/>
        </authorList>
    </citation>
    <scope>NUCLEOTIDE SEQUENCE [LARGE SCALE GENOMIC DNA]</scope>
    <source>
        <strain evidence="2 3">IFOP_LL357</strain>
    </source>
</reference>
<dbReference type="InterPro" id="IPR013783">
    <property type="entry name" value="Ig-like_fold"/>
</dbReference>
<dbReference type="Proteomes" id="UP001330184">
    <property type="component" value="Chromosome"/>
</dbReference>
<keyword evidence="3" id="KW-1185">Reference proteome</keyword>
<evidence type="ECO:0000256" key="1">
    <source>
        <dbReference type="SAM" id="MobiDB-lite"/>
    </source>
</evidence>